<dbReference type="EMBL" id="SJKB01000020">
    <property type="protein sequence ID" value="TCC54270.1"/>
    <property type="molecule type" value="Genomic_DNA"/>
</dbReference>
<protein>
    <recommendedName>
        <fullName evidence="3">Peptidase M4 C-terminal domain-containing protein</fullName>
    </recommendedName>
</protein>
<name>A0A4R0K4L9_9ACTN</name>
<dbReference type="SUPFAM" id="SSF55486">
    <property type="entry name" value="Metalloproteases ('zincins'), catalytic domain"/>
    <property type="match status" value="1"/>
</dbReference>
<evidence type="ECO:0008006" key="3">
    <source>
        <dbReference type="Google" id="ProtNLM"/>
    </source>
</evidence>
<comment type="caution">
    <text evidence="1">The sequence shown here is derived from an EMBL/GenBank/DDBJ whole genome shotgun (WGS) entry which is preliminary data.</text>
</comment>
<organism evidence="1 2">
    <name type="scientific">Kribbella pittospori</name>
    <dbReference type="NCBI Taxonomy" id="722689"/>
    <lineage>
        <taxon>Bacteria</taxon>
        <taxon>Bacillati</taxon>
        <taxon>Actinomycetota</taxon>
        <taxon>Actinomycetes</taxon>
        <taxon>Propionibacteriales</taxon>
        <taxon>Kribbellaceae</taxon>
        <taxon>Kribbella</taxon>
    </lineage>
</organism>
<sequence length="514" mass="55501">MADPLAKVQLLIQDGAVSLDDATGHGIELGSENKVLRIAEFHNDRFVDGPACRRVAVVDFDPKTGLPLPAAARFVPSKPGSTLGAFPYDGDPTSASTIAVNAFGIVFQTIRMFEGPEALGRQVSWAFGSDQLLIVPRAGEWENSYYERATRSLQFFFFLSAANKTIYLALSRDIVAHECGHALLDAVVPSLYDSSTPQSLAIHEAVADQIAVLMALDSGTLRTDVLKRSDNSLDGSNAFSSIAEEFGRSTPGPGGIARTALRDLANSATLPDLAGTGPHELSTLLSGIFYDTLRSIFATRYTTELNKSDKTGTKRVRDRAANKALGTAHIMFRRLLLRGIDYLPPGELTFADVGRAIIAADVAAYADGKTGAAERERLAERFVTRLVVRGVKDLDTTRPPELDVATDRLDELKDSDWAAYGYVETHRELLGIPPDASFTVLPRVDSTKVTGPIANGKRPTQRELILKVAWNVGGSKRPMPAGATVSLRWDDGRCLALVASEVALKTRHEGHDDG</sequence>
<evidence type="ECO:0000313" key="1">
    <source>
        <dbReference type="EMBL" id="TCC54270.1"/>
    </source>
</evidence>
<dbReference type="AlphaFoldDB" id="A0A4R0K4L9"/>
<keyword evidence="2" id="KW-1185">Reference proteome</keyword>
<accession>A0A4R0K4L9</accession>
<reference evidence="1 2" key="1">
    <citation type="submission" date="2019-02" db="EMBL/GenBank/DDBJ databases">
        <title>Kribbella capetownensis sp. nov. and Kribbella speibonae sp. nov., isolated from soil.</title>
        <authorList>
            <person name="Curtis S.M."/>
            <person name="Norton I."/>
            <person name="Everest G.J."/>
            <person name="Meyers P.R."/>
        </authorList>
    </citation>
    <scope>NUCLEOTIDE SEQUENCE [LARGE SCALE GENOMIC DNA]</scope>
    <source>
        <strain evidence="1 2">NRRL B-24813</strain>
    </source>
</reference>
<dbReference type="OrthoDB" id="178184at2"/>
<evidence type="ECO:0000313" key="2">
    <source>
        <dbReference type="Proteomes" id="UP000291144"/>
    </source>
</evidence>
<dbReference type="RefSeq" id="WP_131365444.1">
    <property type="nucleotide sequence ID" value="NZ_SJKB01000020.1"/>
</dbReference>
<gene>
    <name evidence="1" type="ORF">E0H73_39670</name>
</gene>
<proteinExistence type="predicted"/>
<dbReference type="Proteomes" id="UP000291144">
    <property type="component" value="Unassembled WGS sequence"/>
</dbReference>